<dbReference type="Proteomes" id="UP000244905">
    <property type="component" value="Unassembled WGS sequence"/>
</dbReference>
<comment type="caution">
    <text evidence="2">The sequence shown here is derived from an EMBL/GenBank/DDBJ whole genome shotgun (WGS) entry which is preliminary data.</text>
</comment>
<keyword evidence="3" id="KW-1185">Reference proteome</keyword>
<protein>
    <submittedName>
        <fullName evidence="2">Uncharacterized protein</fullName>
    </submittedName>
</protein>
<organism evidence="2 3">
    <name type="scientific">Duncaniella muris</name>
    <dbReference type="NCBI Taxonomy" id="2094150"/>
    <lineage>
        <taxon>Bacteria</taxon>
        <taxon>Pseudomonadati</taxon>
        <taxon>Bacteroidota</taxon>
        <taxon>Bacteroidia</taxon>
        <taxon>Bacteroidales</taxon>
        <taxon>Muribaculaceae</taxon>
        <taxon>Duncaniella</taxon>
    </lineage>
</organism>
<accession>A0A2V1IQ81</accession>
<evidence type="ECO:0000256" key="1">
    <source>
        <dbReference type="PROSITE-ProRule" id="PRU00339"/>
    </source>
</evidence>
<gene>
    <name evidence="2" type="ORF">C5O23_02415</name>
</gene>
<keyword evidence="1" id="KW-0802">TPR repeat</keyword>
<sequence length="90" mass="10189">MDKDQKYKTLVSSGRYVEAMAVLDSLLEMNPADDRVLFERGKLRWRMGDRSGAMGDYAKAVELNPDSPAVMALEQARDIADFFNPDLYNP</sequence>
<feature type="repeat" description="TPR" evidence="1">
    <location>
        <begin position="34"/>
        <end position="67"/>
    </location>
</feature>
<reference evidence="3" key="1">
    <citation type="submission" date="2018-02" db="EMBL/GenBank/DDBJ databases">
        <authorList>
            <person name="Clavel T."/>
            <person name="Strowig T."/>
        </authorList>
    </citation>
    <scope>NUCLEOTIDE SEQUENCE [LARGE SCALE GENOMIC DNA]</scope>
    <source>
        <strain evidence="3">DSM 103720</strain>
    </source>
</reference>
<evidence type="ECO:0000313" key="2">
    <source>
        <dbReference type="EMBL" id="PWB03583.1"/>
    </source>
</evidence>
<proteinExistence type="predicted"/>
<dbReference type="EMBL" id="PUEC01000004">
    <property type="protein sequence ID" value="PWB03583.1"/>
    <property type="molecule type" value="Genomic_DNA"/>
</dbReference>
<dbReference type="SUPFAM" id="SSF48452">
    <property type="entry name" value="TPR-like"/>
    <property type="match status" value="1"/>
</dbReference>
<dbReference type="GeneID" id="82525201"/>
<evidence type="ECO:0000313" key="3">
    <source>
        <dbReference type="Proteomes" id="UP000244905"/>
    </source>
</evidence>
<dbReference type="AlphaFoldDB" id="A0A2V1IQ81"/>
<name>A0A2V1IQ81_9BACT</name>
<dbReference type="PROSITE" id="PS50005">
    <property type="entry name" value="TPR"/>
    <property type="match status" value="1"/>
</dbReference>
<dbReference type="RefSeq" id="WP_107031365.1">
    <property type="nucleotide sequence ID" value="NZ_CAONIQ010000004.1"/>
</dbReference>
<dbReference type="Gene3D" id="1.25.40.10">
    <property type="entry name" value="Tetratricopeptide repeat domain"/>
    <property type="match status" value="1"/>
</dbReference>
<dbReference type="InterPro" id="IPR019734">
    <property type="entry name" value="TPR_rpt"/>
</dbReference>
<dbReference type="Pfam" id="PF14559">
    <property type="entry name" value="TPR_19"/>
    <property type="match status" value="1"/>
</dbReference>
<dbReference type="InterPro" id="IPR011990">
    <property type="entry name" value="TPR-like_helical_dom_sf"/>
</dbReference>